<evidence type="ECO:0000313" key="8">
    <source>
        <dbReference type="Proteomes" id="UP001302745"/>
    </source>
</evidence>
<accession>A0AAN6ZZZ5</accession>
<dbReference type="EMBL" id="MU856893">
    <property type="protein sequence ID" value="KAK4155196.1"/>
    <property type="molecule type" value="Genomic_DNA"/>
</dbReference>
<keyword evidence="5 6" id="KW-0472">Membrane</keyword>
<comment type="similarity">
    <text evidence="2">Belongs to the FUN14 family.</text>
</comment>
<evidence type="ECO:0000256" key="3">
    <source>
        <dbReference type="ARBA" id="ARBA00022692"/>
    </source>
</evidence>
<evidence type="ECO:0000256" key="5">
    <source>
        <dbReference type="ARBA" id="ARBA00023136"/>
    </source>
</evidence>
<dbReference type="AlphaFoldDB" id="A0AAN6ZZZ5"/>
<evidence type="ECO:0000256" key="2">
    <source>
        <dbReference type="ARBA" id="ARBA00009160"/>
    </source>
</evidence>
<evidence type="ECO:0000313" key="7">
    <source>
        <dbReference type="EMBL" id="KAK4155196.1"/>
    </source>
</evidence>
<proteinExistence type="inferred from homology"/>
<evidence type="ECO:0008006" key="9">
    <source>
        <dbReference type="Google" id="ProtNLM"/>
    </source>
</evidence>
<feature type="transmembrane region" description="Helical" evidence="6">
    <location>
        <begin position="95"/>
        <end position="123"/>
    </location>
</feature>
<comment type="caution">
    <text evidence="7">The sequence shown here is derived from an EMBL/GenBank/DDBJ whole genome shotgun (WGS) entry which is preliminary data.</text>
</comment>
<dbReference type="Proteomes" id="UP001302745">
    <property type="component" value="Unassembled WGS sequence"/>
</dbReference>
<reference evidence="7" key="1">
    <citation type="journal article" date="2023" name="Mol. Phylogenet. Evol.">
        <title>Genome-scale phylogeny and comparative genomics of the fungal order Sordariales.</title>
        <authorList>
            <person name="Hensen N."/>
            <person name="Bonometti L."/>
            <person name="Westerberg I."/>
            <person name="Brannstrom I.O."/>
            <person name="Guillou S."/>
            <person name="Cros-Aarteil S."/>
            <person name="Calhoun S."/>
            <person name="Haridas S."/>
            <person name="Kuo A."/>
            <person name="Mondo S."/>
            <person name="Pangilinan J."/>
            <person name="Riley R."/>
            <person name="LaButti K."/>
            <person name="Andreopoulos B."/>
            <person name="Lipzen A."/>
            <person name="Chen C."/>
            <person name="Yan M."/>
            <person name="Daum C."/>
            <person name="Ng V."/>
            <person name="Clum A."/>
            <person name="Steindorff A."/>
            <person name="Ohm R.A."/>
            <person name="Martin F."/>
            <person name="Silar P."/>
            <person name="Natvig D.O."/>
            <person name="Lalanne C."/>
            <person name="Gautier V."/>
            <person name="Ament-Velasquez S.L."/>
            <person name="Kruys A."/>
            <person name="Hutchinson M.I."/>
            <person name="Powell A.J."/>
            <person name="Barry K."/>
            <person name="Miller A.N."/>
            <person name="Grigoriev I.V."/>
            <person name="Debuchy R."/>
            <person name="Gladieux P."/>
            <person name="Hiltunen Thoren M."/>
            <person name="Johannesson H."/>
        </authorList>
    </citation>
    <scope>NUCLEOTIDE SEQUENCE</scope>
    <source>
        <strain evidence="7">CBS 538.74</strain>
    </source>
</reference>
<evidence type="ECO:0000256" key="4">
    <source>
        <dbReference type="ARBA" id="ARBA00022989"/>
    </source>
</evidence>
<reference evidence="7" key="2">
    <citation type="submission" date="2023-05" db="EMBL/GenBank/DDBJ databases">
        <authorList>
            <consortium name="Lawrence Berkeley National Laboratory"/>
            <person name="Steindorff A."/>
            <person name="Hensen N."/>
            <person name="Bonometti L."/>
            <person name="Westerberg I."/>
            <person name="Brannstrom I.O."/>
            <person name="Guillou S."/>
            <person name="Cros-Aarteil S."/>
            <person name="Calhoun S."/>
            <person name="Haridas S."/>
            <person name="Kuo A."/>
            <person name="Mondo S."/>
            <person name="Pangilinan J."/>
            <person name="Riley R."/>
            <person name="Labutti K."/>
            <person name="Andreopoulos B."/>
            <person name="Lipzen A."/>
            <person name="Chen C."/>
            <person name="Yanf M."/>
            <person name="Daum C."/>
            <person name="Ng V."/>
            <person name="Clum A."/>
            <person name="Ohm R."/>
            <person name="Martin F."/>
            <person name="Silar P."/>
            <person name="Natvig D."/>
            <person name="Lalanne C."/>
            <person name="Gautier V."/>
            <person name="Ament-Velasquez S.L."/>
            <person name="Kruys A."/>
            <person name="Hutchinson M.I."/>
            <person name="Powell A.J."/>
            <person name="Barry K."/>
            <person name="Miller A.N."/>
            <person name="Grigoriev I.V."/>
            <person name="Debuchy R."/>
            <person name="Gladieux P."/>
            <person name="Thoren M.H."/>
            <person name="Johannesson H."/>
        </authorList>
    </citation>
    <scope>NUCLEOTIDE SEQUENCE</scope>
    <source>
        <strain evidence="7">CBS 538.74</strain>
    </source>
</reference>
<organism evidence="7 8">
    <name type="scientific">Chaetomidium leptoderma</name>
    <dbReference type="NCBI Taxonomy" id="669021"/>
    <lineage>
        <taxon>Eukaryota</taxon>
        <taxon>Fungi</taxon>
        <taxon>Dikarya</taxon>
        <taxon>Ascomycota</taxon>
        <taxon>Pezizomycotina</taxon>
        <taxon>Sordariomycetes</taxon>
        <taxon>Sordariomycetidae</taxon>
        <taxon>Sordariales</taxon>
        <taxon>Chaetomiaceae</taxon>
        <taxon>Chaetomidium</taxon>
    </lineage>
</organism>
<sequence length="170" mass="18135">MATSTLARTLTRTAAPRLRVSPLFRLRHIALPLGLGLTTGLVAIHHQRPMQFDSAAAASQQTRSLASGRSDPKRKGDLLDAETIKQLSGGSLSGFFAGLLVSVFSKTLVLLAGIAMVVIQVAARNGLDLVSTLKLKERANTSRILAALNQHTAFKFSFAIAFALSAFMSF</sequence>
<dbReference type="InterPro" id="IPR007014">
    <property type="entry name" value="FUN14"/>
</dbReference>
<feature type="transmembrane region" description="Helical" evidence="6">
    <location>
        <begin position="26"/>
        <end position="44"/>
    </location>
</feature>
<comment type="subcellular location">
    <subcellularLocation>
        <location evidence="1">Membrane</location>
    </subcellularLocation>
</comment>
<name>A0AAN6ZZZ5_9PEZI</name>
<keyword evidence="3 6" id="KW-0812">Transmembrane</keyword>
<dbReference type="GO" id="GO:0016020">
    <property type="term" value="C:membrane"/>
    <property type="evidence" value="ECO:0007669"/>
    <property type="project" value="UniProtKB-SubCell"/>
</dbReference>
<feature type="transmembrane region" description="Helical" evidence="6">
    <location>
        <begin position="144"/>
        <end position="168"/>
    </location>
</feature>
<gene>
    <name evidence="7" type="ORF">C8A00DRAFT_42161</name>
</gene>
<evidence type="ECO:0000256" key="1">
    <source>
        <dbReference type="ARBA" id="ARBA00004370"/>
    </source>
</evidence>
<dbReference type="Pfam" id="PF04930">
    <property type="entry name" value="FUN14"/>
    <property type="match status" value="1"/>
</dbReference>
<keyword evidence="8" id="KW-1185">Reference proteome</keyword>
<keyword evidence="4 6" id="KW-1133">Transmembrane helix</keyword>
<protein>
    <recommendedName>
        <fullName evidence="9">Fun14 family protein</fullName>
    </recommendedName>
</protein>
<evidence type="ECO:0000256" key="6">
    <source>
        <dbReference type="SAM" id="Phobius"/>
    </source>
</evidence>